<dbReference type="GO" id="GO:0016020">
    <property type="term" value="C:membrane"/>
    <property type="evidence" value="ECO:0007669"/>
    <property type="project" value="TreeGrafter"/>
</dbReference>
<dbReference type="PANTHER" id="PTHR24177">
    <property type="entry name" value="CASKIN"/>
    <property type="match status" value="1"/>
</dbReference>
<evidence type="ECO:0000313" key="4">
    <source>
        <dbReference type="EMBL" id="CAA3017828.1"/>
    </source>
</evidence>
<dbReference type="SUPFAM" id="SSF48403">
    <property type="entry name" value="Ankyrin repeat"/>
    <property type="match status" value="2"/>
</dbReference>
<keyword evidence="2" id="KW-0812">Transmembrane</keyword>
<feature type="transmembrane region" description="Helical" evidence="2">
    <location>
        <begin position="549"/>
        <end position="575"/>
    </location>
</feature>
<evidence type="ECO:0000256" key="1">
    <source>
        <dbReference type="SAM" id="MobiDB-lite"/>
    </source>
</evidence>
<keyword evidence="2" id="KW-0472">Membrane</keyword>
<gene>
    <name evidence="4" type="ORF">OLEA9_A092491</name>
</gene>
<feature type="domain" description="PGG" evidence="3">
    <location>
        <begin position="460"/>
        <end position="573"/>
    </location>
</feature>
<dbReference type="InterPro" id="IPR026961">
    <property type="entry name" value="PGG_dom"/>
</dbReference>
<dbReference type="Gramene" id="OE9A092491T4">
    <property type="protein sequence ID" value="OE9A092491C4"/>
    <property type="gene ID" value="OE9A092491"/>
</dbReference>
<keyword evidence="2" id="KW-1133">Transmembrane helix</keyword>
<evidence type="ECO:0000313" key="5">
    <source>
        <dbReference type="Proteomes" id="UP000594638"/>
    </source>
</evidence>
<feature type="transmembrane region" description="Helical" evidence="2">
    <location>
        <begin position="466"/>
        <end position="486"/>
    </location>
</feature>
<feature type="transmembrane region" description="Helical" evidence="2">
    <location>
        <begin position="506"/>
        <end position="529"/>
    </location>
</feature>
<dbReference type="Gene3D" id="1.25.40.20">
    <property type="entry name" value="Ankyrin repeat-containing domain"/>
    <property type="match status" value="1"/>
</dbReference>
<dbReference type="PANTHER" id="PTHR24177:SF292">
    <property type="entry name" value="ANKYRIN REPEAT FAMILY PROTEIN-RELATED"/>
    <property type="match status" value="1"/>
</dbReference>
<protein>
    <submittedName>
        <fullName evidence="4">Ankyrin repeat-containing At5g02620-like</fullName>
    </submittedName>
</protein>
<proteinExistence type="predicted"/>
<dbReference type="InterPro" id="IPR036770">
    <property type="entry name" value="Ankyrin_rpt-contain_sf"/>
</dbReference>
<dbReference type="AlphaFoldDB" id="A0A8S0UJM0"/>
<dbReference type="Pfam" id="PF12796">
    <property type="entry name" value="Ank_2"/>
    <property type="match status" value="1"/>
</dbReference>
<evidence type="ECO:0000256" key="2">
    <source>
        <dbReference type="SAM" id="Phobius"/>
    </source>
</evidence>
<organism evidence="4 5">
    <name type="scientific">Olea europaea subsp. europaea</name>
    <dbReference type="NCBI Taxonomy" id="158383"/>
    <lineage>
        <taxon>Eukaryota</taxon>
        <taxon>Viridiplantae</taxon>
        <taxon>Streptophyta</taxon>
        <taxon>Embryophyta</taxon>
        <taxon>Tracheophyta</taxon>
        <taxon>Spermatophyta</taxon>
        <taxon>Magnoliopsida</taxon>
        <taxon>eudicotyledons</taxon>
        <taxon>Gunneridae</taxon>
        <taxon>Pentapetalae</taxon>
        <taxon>asterids</taxon>
        <taxon>lamiids</taxon>
        <taxon>Lamiales</taxon>
        <taxon>Oleaceae</taxon>
        <taxon>Oleeae</taxon>
        <taxon>Olea</taxon>
    </lineage>
</organism>
<dbReference type="Proteomes" id="UP000594638">
    <property type="component" value="Unassembled WGS sequence"/>
</dbReference>
<dbReference type="OrthoDB" id="1921232at2759"/>
<reference evidence="4 5" key="1">
    <citation type="submission" date="2019-12" db="EMBL/GenBank/DDBJ databases">
        <authorList>
            <person name="Alioto T."/>
            <person name="Alioto T."/>
            <person name="Gomez Garrido J."/>
        </authorList>
    </citation>
    <scope>NUCLEOTIDE SEQUENCE [LARGE SCALE GENOMIC DNA]</scope>
</reference>
<sequence>MNSRSYETNPELDTEQARVDQPELSGTATTSDDLEAAVVELQSMHSQVEVKVENPISNANAQQREEKEESPRLRLLLCKAALRGDWKDAEAALSLDRRAGSLQIAEHGERPLHMAAIAKQTAFVCKLVECLNKEDLELQNKYGQTAFYYAAMSGVVEIAKVMYEKNNALPTIRDENKVSPIRTAVLMGNKKMVEYLYKITPLQNFKDDERMDILVATIDIGMYDIVLNILKADRSIITSPDVDKGSALHALARKPFSYYGTSQEWIFESLARIVPYIPCFKRIYCSIEKRRQASQLVEKLCEQIVTLEESAILNIFCKTSILEDAAKIGNVEFLTLLANSYPDFIRRLDKNNYSIFHVAVIYRQEKVFSLIYRTGAIGDILMLFKDESENNILHLAAKLAPSSRLNSVSGAALQMQRELLWFKEVEKNLRPSYLQEKNKKGETPRELFTEEHEKLREAGEKWMKDTAASCMVVAALIATVAFAAAFTVPGGNKEETGAPIFLNNRWFTVFVISDAVALFSSTDSIMIFLSILTSRYGEEDFLYTLPAKLMVGLITLFASIVCMDLTFSATFFLVYKEEKQGILPKIIAGLALLPISLYAMLNFKLWISLIHSTIWASRFMFRPVKHRLF</sequence>
<name>A0A8S0UJM0_OLEEU</name>
<dbReference type="InterPro" id="IPR002110">
    <property type="entry name" value="Ankyrin_rpt"/>
</dbReference>
<accession>A0A8S0UJM0</accession>
<dbReference type="SMART" id="SM00248">
    <property type="entry name" value="ANK"/>
    <property type="match status" value="5"/>
</dbReference>
<keyword evidence="5" id="KW-1185">Reference proteome</keyword>
<feature type="transmembrane region" description="Helical" evidence="2">
    <location>
        <begin position="582"/>
        <end position="599"/>
    </location>
</feature>
<feature type="region of interest" description="Disordered" evidence="1">
    <location>
        <begin position="1"/>
        <end position="33"/>
    </location>
</feature>
<dbReference type="EMBL" id="CACTIH010007748">
    <property type="protein sequence ID" value="CAA3017828.1"/>
    <property type="molecule type" value="Genomic_DNA"/>
</dbReference>
<comment type="caution">
    <text evidence="4">The sequence shown here is derived from an EMBL/GenBank/DDBJ whole genome shotgun (WGS) entry which is preliminary data.</text>
</comment>
<evidence type="ECO:0000259" key="3">
    <source>
        <dbReference type="Pfam" id="PF13962"/>
    </source>
</evidence>
<dbReference type="Pfam" id="PF13962">
    <property type="entry name" value="PGG"/>
    <property type="match status" value="1"/>
</dbReference>